<accession>A0A1I4C111</accession>
<evidence type="ECO:0000259" key="1">
    <source>
        <dbReference type="Pfam" id="PF21897"/>
    </source>
</evidence>
<dbReference type="Pfam" id="PF21897">
    <property type="entry name" value="DUF6919"/>
    <property type="match status" value="1"/>
</dbReference>
<dbReference type="EMBL" id="FOSW01000003">
    <property type="protein sequence ID" value="SFK74625.1"/>
    <property type="molecule type" value="Genomic_DNA"/>
</dbReference>
<dbReference type="InParanoid" id="A0A1I4C111"/>
<organism evidence="2 3">
    <name type="scientific">Geodermatophilus ruber</name>
    <dbReference type="NCBI Taxonomy" id="504800"/>
    <lineage>
        <taxon>Bacteria</taxon>
        <taxon>Bacillati</taxon>
        <taxon>Actinomycetota</taxon>
        <taxon>Actinomycetes</taxon>
        <taxon>Geodermatophilales</taxon>
        <taxon>Geodermatophilaceae</taxon>
        <taxon>Geodermatophilus</taxon>
    </lineage>
</organism>
<evidence type="ECO:0000313" key="2">
    <source>
        <dbReference type="EMBL" id="SFK74625.1"/>
    </source>
</evidence>
<dbReference type="STRING" id="504800.SAMN04488085_103288"/>
<dbReference type="OrthoDB" id="4195350at2"/>
<reference evidence="2 3" key="1">
    <citation type="submission" date="2016-10" db="EMBL/GenBank/DDBJ databases">
        <authorList>
            <person name="de Groot N.N."/>
        </authorList>
    </citation>
    <scope>NUCLEOTIDE SEQUENCE [LARGE SCALE GENOMIC DNA]</scope>
    <source>
        <strain evidence="2 3">DSM 45317</strain>
    </source>
</reference>
<dbReference type="AlphaFoldDB" id="A0A1I4C111"/>
<feature type="domain" description="DUF6919" evidence="1">
    <location>
        <begin position="13"/>
        <end position="189"/>
    </location>
</feature>
<gene>
    <name evidence="2" type="ORF">SAMN04488085_103288</name>
</gene>
<proteinExistence type="predicted"/>
<dbReference type="InterPro" id="IPR054212">
    <property type="entry name" value="DUF6919"/>
</dbReference>
<evidence type="ECO:0000313" key="3">
    <source>
        <dbReference type="Proteomes" id="UP000199152"/>
    </source>
</evidence>
<protein>
    <recommendedName>
        <fullName evidence="1">DUF6919 domain-containing protein</fullName>
    </recommendedName>
</protein>
<keyword evidence="3" id="KW-1185">Reference proteome</keyword>
<dbReference type="RefSeq" id="WP_091322490.1">
    <property type="nucleotide sequence ID" value="NZ_FOSW01000003.1"/>
</dbReference>
<sequence>MDDEWDEVPAAEHQDWATTTSVVDVGQLVAQWLEGTRRWIPTYIGSTPHPETRGHIRDALARVNRAGWVTDSSQPGLRHSGLRQRAYVSGIAAPALTRYAEHLSSDSDVVVLRAVRLPELSPEINLVVTVRDGQPATWLGNWAPPDRDVLLYAPLPPAAASAVRSAEALQVFDPVWGRDDVLWPWLHRLAADLSDGTADRWWAGQRSEIDIDPQ</sequence>
<name>A0A1I4C111_9ACTN</name>
<dbReference type="Proteomes" id="UP000199152">
    <property type="component" value="Unassembled WGS sequence"/>
</dbReference>